<keyword evidence="4 8" id="KW-0808">Transferase</keyword>
<evidence type="ECO:0000256" key="3">
    <source>
        <dbReference type="ARBA" id="ARBA00022676"/>
    </source>
</evidence>
<accession>A0A1F6GNX8</accession>
<protein>
    <submittedName>
        <fullName evidence="8">Glycosyl transferase</fullName>
    </submittedName>
</protein>
<evidence type="ECO:0000256" key="5">
    <source>
        <dbReference type="ARBA" id="ARBA00023136"/>
    </source>
</evidence>
<dbReference type="GO" id="GO:0005886">
    <property type="term" value="C:plasma membrane"/>
    <property type="evidence" value="ECO:0007669"/>
    <property type="project" value="UniProtKB-SubCell"/>
</dbReference>
<dbReference type="EMBL" id="MFNF01000055">
    <property type="protein sequence ID" value="OGG99740.1"/>
    <property type="molecule type" value="Genomic_DNA"/>
</dbReference>
<dbReference type="GO" id="GO:0016757">
    <property type="term" value="F:glycosyltransferase activity"/>
    <property type="evidence" value="ECO:0007669"/>
    <property type="project" value="UniProtKB-KW"/>
</dbReference>
<dbReference type="PANTHER" id="PTHR43646:SF2">
    <property type="entry name" value="GLYCOSYLTRANSFERASE 2-LIKE DOMAIN-CONTAINING PROTEIN"/>
    <property type="match status" value="1"/>
</dbReference>
<dbReference type="InterPro" id="IPR029044">
    <property type="entry name" value="Nucleotide-diphossugar_trans"/>
</dbReference>
<feature type="domain" description="Glycosyltransferase 2-like" evidence="7">
    <location>
        <begin position="3"/>
        <end position="128"/>
    </location>
</feature>
<evidence type="ECO:0000313" key="9">
    <source>
        <dbReference type="Proteomes" id="UP000177583"/>
    </source>
</evidence>
<evidence type="ECO:0000256" key="2">
    <source>
        <dbReference type="ARBA" id="ARBA00022475"/>
    </source>
</evidence>
<evidence type="ECO:0000259" key="7">
    <source>
        <dbReference type="Pfam" id="PF00535"/>
    </source>
</evidence>
<dbReference type="InterPro" id="IPR001173">
    <property type="entry name" value="Glyco_trans_2-like"/>
</dbReference>
<keyword evidence="6" id="KW-0812">Transmembrane</keyword>
<evidence type="ECO:0000313" key="8">
    <source>
        <dbReference type="EMBL" id="OGG99740.1"/>
    </source>
</evidence>
<dbReference type="AlphaFoldDB" id="A0A1F6GNX8"/>
<feature type="transmembrane region" description="Helical" evidence="6">
    <location>
        <begin position="267"/>
        <end position="289"/>
    </location>
</feature>
<keyword evidence="2" id="KW-1003">Cell membrane</keyword>
<sequence length="293" mass="33221">MVSVVITTKNEAKNIEACLKSLQAQTYQPLEIIVVDNGSTDETQALARRYTSQVFDRGPERSAQRNFGLLEQSKGEYGLFLDADMVLSPNLIAEAVKEMEKGSCVALHLPEIVLGKNYWSQVRRFERGFYDGTVIDGARFFKRQDFARIGGFDESFSGPEDWDLDKKFKQLGPIGLLQAPGSACPPELDQLLKDAGVDPGRYGAVVFHNEAEFDLKRYLSKKGYYIESFDRYIAKWGAQDPEVRLQFSAFYRFFGVFLERGKGWRLLAHPVLAAGMYALRFLVGLRFLLRPRS</sequence>
<dbReference type="PANTHER" id="PTHR43646">
    <property type="entry name" value="GLYCOSYLTRANSFERASE"/>
    <property type="match status" value="1"/>
</dbReference>
<keyword evidence="3" id="KW-0328">Glycosyltransferase</keyword>
<dbReference type="SUPFAM" id="SSF53448">
    <property type="entry name" value="Nucleotide-diphospho-sugar transferases"/>
    <property type="match status" value="1"/>
</dbReference>
<keyword evidence="5 6" id="KW-0472">Membrane</keyword>
<organism evidence="8 9">
    <name type="scientific">Candidatus Lambdaproteobacteria bacterium RIFOXYD2_FULL_56_26</name>
    <dbReference type="NCBI Taxonomy" id="1817773"/>
    <lineage>
        <taxon>Bacteria</taxon>
        <taxon>Pseudomonadati</taxon>
        <taxon>Pseudomonadota</taxon>
        <taxon>Candidatus Lambdaproteobacteria</taxon>
    </lineage>
</organism>
<dbReference type="Gene3D" id="3.90.550.10">
    <property type="entry name" value="Spore Coat Polysaccharide Biosynthesis Protein SpsA, Chain A"/>
    <property type="match status" value="1"/>
</dbReference>
<evidence type="ECO:0000256" key="1">
    <source>
        <dbReference type="ARBA" id="ARBA00004236"/>
    </source>
</evidence>
<gene>
    <name evidence="8" type="ORF">A2557_06025</name>
</gene>
<reference evidence="8 9" key="1">
    <citation type="journal article" date="2016" name="Nat. Commun.">
        <title>Thousands of microbial genomes shed light on interconnected biogeochemical processes in an aquifer system.</title>
        <authorList>
            <person name="Anantharaman K."/>
            <person name="Brown C.T."/>
            <person name="Hug L.A."/>
            <person name="Sharon I."/>
            <person name="Castelle C.J."/>
            <person name="Probst A.J."/>
            <person name="Thomas B.C."/>
            <person name="Singh A."/>
            <person name="Wilkins M.J."/>
            <person name="Karaoz U."/>
            <person name="Brodie E.L."/>
            <person name="Williams K.H."/>
            <person name="Hubbard S.S."/>
            <person name="Banfield J.F."/>
        </authorList>
    </citation>
    <scope>NUCLEOTIDE SEQUENCE [LARGE SCALE GENOMIC DNA]</scope>
</reference>
<evidence type="ECO:0000256" key="4">
    <source>
        <dbReference type="ARBA" id="ARBA00022679"/>
    </source>
</evidence>
<dbReference type="Proteomes" id="UP000177583">
    <property type="component" value="Unassembled WGS sequence"/>
</dbReference>
<proteinExistence type="predicted"/>
<dbReference type="Pfam" id="PF00535">
    <property type="entry name" value="Glycos_transf_2"/>
    <property type="match status" value="1"/>
</dbReference>
<evidence type="ECO:0000256" key="6">
    <source>
        <dbReference type="SAM" id="Phobius"/>
    </source>
</evidence>
<keyword evidence="6" id="KW-1133">Transmembrane helix</keyword>
<comment type="subcellular location">
    <subcellularLocation>
        <location evidence="1">Cell membrane</location>
    </subcellularLocation>
</comment>
<comment type="caution">
    <text evidence="8">The sequence shown here is derived from an EMBL/GenBank/DDBJ whole genome shotgun (WGS) entry which is preliminary data.</text>
</comment>
<name>A0A1F6GNX8_9PROT</name>